<evidence type="ECO:0000259" key="7">
    <source>
        <dbReference type="PROSITE" id="PS50850"/>
    </source>
</evidence>
<protein>
    <submittedName>
        <fullName evidence="8">Putative MFS family arabinose efflux permease</fullName>
    </submittedName>
</protein>
<dbReference type="Gene3D" id="1.20.1250.20">
    <property type="entry name" value="MFS general substrate transporter like domains"/>
    <property type="match status" value="1"/>
</dbReference>
<comment type="caution">
    <text evidence="8">The sequence shown here is derived from an EMBL/GenBank/DDBJ whole genome shotgun (WGS) entry which is preliminary data.</text>
</comment>
<evidence type="ECO:0000256" key="1">
    <source>
        <dbReference type="ARBA" id="ARBA00004651"/>
    </source>
</evidence>
<feature type="transmembrane region" description="Helical" evidence="6">
    <location>
        <begin position="31"/>
        <end position="49"/>
    </location>
</feature>
<keyword evidence="5 6" id="KW-0472">Membrane</keyword>
<dbReference type="InterPro" id="IPR036259">
    <property type="entry name" value="MFS_trans_sf"/>
</dbReference>
<evidence type="ECO:0000313" key="8">
    <source>
        <dbReference type="EMBL" id="TCP30611.1"/>
    </source>
</evidence>
<dbReference type="InterPro" id="IPR011701">
    <property type="entry name" value="MFS"/>
</dbReference>
<dbReference type="EMBL" id="SLXK01000005">
    <property type="protein sequence ID" value="TCP30611.1"/>
    <property type="molecule type" value="Genomic_DNA"/>
</dbReference>
<organism evidence="8 9">
    <name type="scientific">Scopulibacillus darangshiensis</name>
    <dbReference type="NCBI Taxonomy" id="442528"/>
    <lineage>
        <taxon>Bacteria</taxon>
        <taxon>Bacillati</taxon>
        <taxon>Bacillota</taxon>
        <taxon>Bacilli</taxon>
        <taxon>Bacillales</taxon>
        <taxon>Sporolactobacillaceae</taxon>
        <taxon>Scopulibacillus</taxon>
    </lineage>
</organism>
<dbReference type="AlphaFoldDB" id="A0A4R2P972"/>
<accession>A0A4R2P972</accession>
<keyword evidence="2" id="KW-0813">Transport</keyword>
<dbReference type="CDD" id="cd17474">
    <property type="entry name" value="MFS_YfmO_like"/>
    <property type="match status" value="1"/>
</dbReference>
<feature type="transmembrane region" description="Helical" evidence="6">
    <location>
        <begin position="314"/>
        <end position="338"/>
    </location>
</feature>
<evidence type="ECO:0000313" key="9">
    <source>
        <dbReference type="Proteomes" id="UP000295416"/>
    </source>
</evidence>
<feature type="transmembrane region" description="Helical" evidence="6">
    <location>
        <begin position="290"/>
        <end position="308"/>
    </location>
</feature>
<evidence type="ECO:0000256" key="3">
    <source>
        <dbReference type="ARBA" id="ARBA00022692"/>
    </source>
</evidence>
<dbReference type="PROSITE" id="PS50850">
    <property type="entry name" value="MFS"/>
    <property type="match status" value="1"/>
</dbReference>
<dbReference type="PRINTS" id="PR01035">
    <property type="entry name" value="TCRTETA"/>
</dbReference>
<feature type="transmembrane region" description="Helical" evidence="6">
    <location>
        <begin position="379"/>
        <end position="397"/>
    </location>
</feature>
<feature type="transmembrane region" description="Helical" evidence="6">
    <location>
        <begin position="128"/>
        <end position="148"/>
    </location>
</feature>
<feature type="transmembrane region" description="Helical" evidence="6">
    <location>
        <begin position="185"/>
        <end position="206"/>
    </location>
</feature>
<feature type="transmembrane region" description="Helical" evidence="6">
    <location>
        <begin position="69"/>
        <end position="88"/>
    </location>
</feature>
<comment type="subcellular location">
    <subcellularLocation>
        <location evidence="1">Cell membrane</location>
        <topology evidence="1">Multi-pass membrane protein</topology>
    </subcellularLocation>
</comment>
<dbReference type="Pfam" id="PF07690">
    <property type="entry name" value="MFS_1"/>
    <property type="match status" value="1"/>
</dbReference>
<feature type="transmembrane region" description="Helical" evidence="6">
    <location>
        <begin position="155"/>
        <end position="179"/>
    </location>
</feature>
<dbReference type="InterPro" id="IPR001958">
    <property type="entry name" value="Tet-R_TetA/multi-R_MdtG-like"/>
</dbReference>
<dbReference type="PANTHER" id="PTHR43683:SF1">
    <property type="entry name" value="MULTIDRUG EFFLUX PROTEIN YFMO"/>
    <property type="match status" value="1"/>
</dbReference>
<gene>
    <name evidence="8" type="ORF">EV207_105140</name>
</gene>
<reference evidence="8 9" key="1">
    <citation type="submission" date="2019-03" db="EMBL/GenBank/DDBJ databases">
        <title>Genomic Encyclopedia of Type Strains, Phase IV (KMG-IV): sequencing the most valuable type-strain genomes for metagenomic binning, comparative biology and taxonomic classification.</title>
        <authorList>
            <person name="Goeker M."/>
        </authorList>
    </citation>
    <scope>NUCLEOTIDE SEQUENCE [LARGE SCALE GENOMIC DNA]</scope>
    <source>
        <strain evidence="8 9">DSM 19377</strain>
    </source>
</reference>
<dbReference type="PANTHER" id="PTHR43683">
    <property type="entry name" value="MULTIDRUG EFFLUX PROTEIN YFMO"/>
    <property type="match status" value="1"/>
</dbReference>
<sequence>MPLDAEQIEQAVETVEHDDHSFKRIFKQPKAAWAVAFACVVAFMGLGLVDPILPAIGKQLHATPAQVNLLFTSYMLVTGVMMLITGWLSSRIGPKRTLLLGLIIIVIFSALGGFSSTVGQLVGYRAGWGLGNALFISTALAVIVSVASGGTASAIILYEAALGLGMSVGPLLGGWLGAISWRGPFFGVAILMAIGFIGILVLLSDVEKPKQKSSILDPIKALGHRGLLSMGIMALLYNFGFFTLLAYSPYVLGLDEHGIGYVFFFWGVCLAITSIFVAPKLEVRFGTKKSMYVVLFLIALTLAVMGLGVHSQALLIACIIIIGAFLGINNTLVTTAVMEVSPVERSVASSAYSFVRFAGGSVAPWLAGKLAEWYNPETPFYVGAVAVILGMIVLFSGRHHMKEIS</sequence>
<dbReference type="GO" id="GO:0022857">
    <property type="term" value="F:transmembrane transporter activity"/>
    <property type="evidence" value="ECO:0007669"/>
    <property type="project" value="InterPro"/>
</dbReference>
<dbReference type="SUPFAM" id="SSF103473">
    <property type="entry name" value="MFS general substrate transporter"/>
    <property type="match status" value="1"/>
</dbReference>
<dbReference type="RefSeq" id="WP_132744602.1">
    <property type="nucleotide sequence ID" value="NZ_SLXK01000005.1"/>
</dbReference>
<name>A0A4R2P972_9BACL</name>
<dbReference type="InterPro" id="IPR020846">
    <property type="entry name" value="MFS_dom"/>
</dbReference>
<evidence type="ECO:0000256" key="2">
    <source>
        <dbReference type="ARBA" id="ARBA00022448"/>
    </source>
</evidence>
<feature type="transmembrane region" description="Helical" evidence="6">
    <location>
        <begin position="227"/>
        <end position="247"/>
    </location>
</feature>
<proteinExistence type="predicted"/>
<keyword evidence="9" id="KW-1185">Reference proteome</keyword>
<dbReference type="InterPro" id="IPR053200">
    <property type="entry name" value="YfmO-like"/>
</dbReference>
<evidence type="ECO:0000256" key="6">
    <source>
        <dbReference type="SAM" id="Phobius"/>
    </source>
</evidence>
<evidence type="ECO:0000256" key="4">
    <source>
        <dbReference type="ARBA" id="ARBA00022989"/>
    </source>
</evidence>
<keyword evidence="3 6" id="KW-0812">Transmembrane</keyword>
<evidence type="ECO:0000256" key="5">
    <source>
        <dbReference type="ARBA" id="ARBA00023136"/>
    </source>
</evidence>
<feature type="transmembrane region" description="Helical" evidence="6">
    <location>
        <begin position="100"/>
        <end position="122"/>
    </location>
</feature>
<feature type="transmembrane region" description="Helical" evidence="6">
    <location>
        <begin position="259"/>
        <end position="278"/>
    </location>
</feature>
<dbReference type="OrthoDB" id="66811at2"/>
<keyword evidence="4 6" id="KW-1133">Transmembrane helix</keyword>
<dbReference type="Proteomes" id="UP000295416">
    <property type="component" value="Unassembled WGS sequence"/>
</dbReference>
<dbReference type="GO" id="GO:0005886">
    <property type="term" value="C:plasma membrane"/>
    <property type="evidence" value="ECO:0007669"/>
    <property type="project" value="UniProtKB-SubCell"/>
</dbReference>
<feature type="domain" description="Major facilitator superfamily (MFS) profile" evidence="7">
    <location>
        <begin position="31"/>
        <end position="402"/>
    </location>
</feature>
<feature type="transmembrane region" description="Helical" evidence="6">
    <location>
        <begin position="350"/>
        <end position="367"/>
    </location>
</feature>